<dbReference type="PANTHER" id="PTHR43741">
    <property type="entry name" value="FMN-DEPENDENT NADH-AZOREDUCTASE 1"/>
    <property type="match status" value="1"/>
</dbReference>
<evidence type="ECO:0000313" key="2">
    <source>
        <dbReference type="EMBL" id="AUG57599.1"/>
    </source>
</evidence>
<dbReference type="Proteomes" id="UP000233534">
    <property type="component" value="Chromosome"/>
</dbReference>
<dbReference type="RefSeq" id="WP_101301134.1">
    <property type="nucleotide sequence ID" value="NZ_CP025197.1"/>
</dbReference>
<dbReference type="EMBL" id="CP025197">
    <property type="protein sequence ID" value="AUG57599.1"/>
    <property type="molecule type" value="Genomic_DNA"/>
</dbReference>
<dbReference type="AlphaFoldDB" id="A0A2K9E2K6"/>
<protein>
    <submittedName>
        <fullName evidence="2">NADPH-dependent FMN reductase</fullName>
    </submittedName>
</protein>
<feature type="domain" description="NADPH-dependent FMN reductase-like" evidence="1">
    <location>
        <begin position="1"/>
        <end position="149"/>
    </location>
</feature>
<keyword evidence="3" id="KW-1185">Reference proteome</keyword>
<sequence length="229" mass="26424">MNIVVINGTEIKGCTYQIKETFLSVLRDGNEIVEYYFPKDMPHFCTGCKTCFFKDEKLCPHAEYTMPVWNAMLKADLLVFAAPVYALRTPGQMKALLDHFCCHWMVHRPDKAMFTKRAVILTNSIGASNREAQKDIATSLQWLGISDVRCLGFGLMEGVNWKELSDKRKNKIKRKVTNLAKKYVLFKHGHMGLKVRVLFNICRMIHKVLLKKEETPSADNQHWINNGWI</sequence>
<organism evidence="2 3">
    <name type="scientific">Acetivibrio saccincola</name>
    <dbReference type="NCBI Taxonomy" id="1677857"/>
    <lineage>
        <taxon>Bacteria</taxon>
        <taxon>Bacillati</taxon>
        <taxon>Bacillota</taxon>
        <taxon>Clostridia</taxon>
        <taxon>Eubacteriales</taxon>
        <taxon>Oscillospiraceae</taxon>
        <taxon>Acetivibrio</taxon>
    </lineage>
</organism>
<dbReference type="PANTHER" id="PTHR43741:SF4">
    <property type="entry name" value="FMN-DEPENDENT NADH:QUINONE OXIDOREDUCTASE"/>
    <property type="match status" value="1"/>
</dbReference>
<evidence type="ECO:0000313" key="3">
    <source>
        <dbReference type="Proteomes" id="UP000233534"/>
    </source>
</evidence>
<dbReference type="Pfam" id="PF03358">
    <property type="entry name" value="FMN_red"/>
    <property type="match status" value="1"/>
</dbReference>
<name>A0A2K9E2K6_9FIRM</name>
<dbReference type="InterPro" id="IPR029039">
    <property type="entry name" value="Flavoprotein-like_sf"/>
</dbReference>
<accession>A0A2K9E2K6</accession>
<dbReference type="GO" id="GO:0016491">
    <property type="term" value="F:oxidoreductase activity"/>
    <property type="evidence" value="ECO:0007669"/>
    <property type="project" value="InterPro"/>
</dbReference>
<reference evidence="2 3" key="1">
    <citation type="submission" date="2017-12" db="EMBL/GenBank/DDBJ databases">
        <title>Complete genome sequence of Herbivorax saccincola GGR1, a novel Cellulosome-producing hydrolytic bacterium in a thermophilic biogas plant, established by Illumina and Nanopore MinION sequencing.</title>
        <authorList>
            <person name="Pechtl A."/>
            <person name="Ruckert C."/>
            <person name="Koeck D.E."/>
            <person name="Maus I."/>
            <person name="Winkler A."/>
            <person name="Kalinowski J."/>
            <person name="Puhler A."/>
            <person name="Schwarz W.W."/>
            <person name="Zverlov V.V."/>
            <person name="Schluter A."/>
            <person name="Liebl W."/>
        </authorList>
    </citation>
    <scope>NUCLEOTIDE SEQUENCE [LARGE SCALE GENOMIC DNA]</scope>
    <source>
        <strain evidence="3">SR1</strain>
    </source>
</reference>
<proteinExistence type="predicted"/>
<dbReference type="InterPro" id="IPR050104">
    <property type="entry name" value="FMN-dep_NADH:Q_OxRdtase_AzoR1"/>
</dbReference>
<dbReference type="KEGG" id="hsc:HVS_08455"/>
<dbReference type="InterPro" id="IPR005025">
    <property type="entry name" value="FMN_Rdtase-like_dom"/>
</dbReference>
<evidence type="ECO:0000259" key="1">
    <source>
        <dbReference type="Pfam" id="PF03358"/>
    </source>
</evidence>
<dbReference type="SUPFAM" id="SSF52218">
    <property type="entry name" value="Flavoproteins"/>
    <property type="match status" value="1"/>
</dbReference>
<dbReference type="Gene3D" id="3.40.50.360">
    <property type="match status" value="1"/>
</dbReference>
<gene>
    <name evidence="2" type="ORF">HVS_08455</name>
</gene>